<comment type="caution">
    <text evidence="3">The sequence shown here is derived from an EMBL/GenBank/DDBJ whole genome shotgun (WGS) entry which is preliminary data.</text>
</comment>
<dbReference type="InterPro" id="IPR007492">
    <property type="entry name" value="LytTR_DNA-bd_dom"/>
</dbReference>
<dbReference type="EMBL" id="WTYZ01000001">
    <property type="protein sequence ID" value="MXO83553.1"/>
    <property type="molecule type" value="Genomic_DNA"/>
</dbReference>
<evidence type="ECO:0000256" key="1">
    <source>
        <dbReference type="SAM" id="Phobius"/>
    </source>
</evidence>
<evidence type="ECO:0000259" key="2">
    <source>
        <dbReference type="PROSITE" id="PS50930"/>
    </source>
</evidence>
<keyword evidence="1" id="KW-1133">Transmembrane helix</keyword>
<proteinExistence type="predicted"/>
<dbReference type="GO" id="GO:0003677">
    <property type="term" value="F:DNA binding"/>
    <property type="evidence" value="ECO:0007669"/>
    <property type="project" value="InterPro"/>
</dbReference>
<keyword evidence="1" id="KW-0472">Membrane</keyword>
<dbReference type="SMART" id="SM00850">
    <property type="entry name" value="LytTR"/>
    <property type="match status" value="1"/>
</dbReference>
<feature type="transmembrane region" description="Helical" evidence="1">
    <location>
        <begin position="43"/>
        <end position="64"/>
    </location>
</feature>
<gene>
    <name evidence="3" type="ORF">GRI35_09290</name>
</gene>
<dbReference type="InterPro" id="IPR046947">
    <property type="entry name" value="LytR-like"/>
</dbReference>
<dbReference type="Pfam" id="PF04397">
    <property type="entry name" value="LytTR"/>
    <property type="match status" value="1"/>
</dbReference>
<dbReference type="RefSeq" id="WP_160613896.1">
    <property type="nucleotide sequence ID" value="NZ_JAUFQM010000001.1"/>
</dbReference>
<keyword evidence="1" id="KW-0812">Transmembrane</keyword>
<sequence>MKMGAGLKPSKRISERMFDATALGLFFVAYLCVFAIVRREVSLGHLIFSAMLNVLSLAMLVAVVRPIIRRWLIGATIVQQVVRHVGLAALFSFLWHWILLVLVGMRDGGSLTEFTVSAFFPNPALAWQLLQGVTIYALVASLTFLRAQPDVEAILNTGGAPWPEVSTDAETSLKRYFIRRGEDIQPIDIADIISIIGADDYAEVNTTEGSHLVRNTLAKFETSLDPDQFLRVHRSRIVNIHKIDRAESVGDGRMILHMEGGIPIKTSRAGAKLLRNRVL</sequence>
<organism evidence="3 4">
    <name type="scientific">Pontixanthobacter aestiaquae</name>
    <dbReference type="NCBI Taxonomy" id="1509367"/>
    <lineage>
        <taxon>Bacteria</taxon>
        <taxon>Pseudomonadati</taxon>
        <taxon>Pseudomonadota</taxon>
        <taxon>Alphaproteobacteria</taxon>
        <taxon>Sphingomonadales</taxon>
        <taxon>Erythrobacteraceae</taxon>
        <taxon>Pontixanthobacter</taxon>
    </lineage>
</organism>
<name>A0A844Z986_9SPHN</name>
<feature type="domain" description="HTH LytTR-type" evidence="2">
    <location>
        <begin position="178"/>
        <end position="279"/>
    </location>
</feature>
<protein>
    <submittedName>
        <fullName evidence="3">LytTR family transcriptional regulator</fullName>
    </submittedName>
</protein>
<dbReference type="Gene3D" id="2.40.50.1020">
    <property type="entry name" value="LytTr DNA-binding domain"/>
    <property type="match status" value="1"/>
</dbReference>
<keyword evidence="4" id="KW-1185">Reference proteome</keyword>
<dbReference type="PROSITE" id="PS50930">
    <property type="entry name" value="HTH_LYTTR"/>
    <property type="match status" value="1"/>
</dbReference>
<dbReference type="AlphaFoldDB" id="A0A844Z986"/>
<dbReference type="PANTHER" id="PTHR37299:SF1">
    <property type="entry name" value="STAGE 0 SPORULATION PROTEIN A HOMOLOG"/>
    <property type="match status" value="1"/>
</dbReference>
<accession>A0A844Z986</accession>
<evidence type="ECO:0000313" key="4">
    <source>
        <dbReference type="Proteomes" id="UP000460290"/>
    </source>
</evidence>
<dbReference type="GO" id="GO:0000156">
    <property type="term" value="F:phosphorelay response regulator activity"/>
    <property type="evidence" value="ECO:0007669"/>
    <property type="project" value="InterPro"/>
</dbReference>
<feature type="transmembrane region" description="Helical" evidence="1">
    <location>
        <begin position="125"/>
        <end position="145"/>
    </location>
</feature>
<reference evidence="3 4" key="1">
    <citation type="submission" date="2019-12" db="EMBL/GenBank/DDBJ databases">
        <title>Genomic-based taxomic classification of the family Erythrobacteraceae.</title>
        <authorList>
            <person name="Xu L."/>
        </authorList>
    </citation>
    <scope>NUCLEOTIDE SEQUENCE [LARGE SCALE GENOMIC DNA]</scope>
    <source>
        <strain evidence="3 4">KCTC 42006</strain>
    </source>
</reference>
<feature type="transmembrane region" description="Helical" evidence="1">
    <location>
        <begin position="85"/>
        <end position="105"/>
    </location>
</feature>
<feature type="transmembrane region" description="Helical" evidence="1">
    <location>
        <begin position="20"/>
        <end position="37"/>
    </location>
</feature>
<dbReference type="PANTHER" id="PTHR37299">
    <property type="entry name" value="TRANSCRIPTIONAL REGULATOR-RELATED"/>
    <property type="match status" value="1"/>
</dbReference>
<dbReference type="Proteomes" id="UP000460290">
    <property type="component" value="Unassembled WGS sequence"/>
</dbReference>
<evidence type="ECO:0000313" key="3">
    <source>
        <dbReference type="EMBL" id="MXO83553.1"/>
    </source>
</evidence>
<dbReference type="OrthoDB" id="9781059at2"/>